<evidence type="ECO:0000313" key="3">
    <source>
        <dbReference type="EMBL" id="KAK6166857.1"/>
    </source>
</evidence>
<dbReference type="InterPro" id="IPR000488">
    <property type="entry name" value="Death_dom"/>
</dbReference>
<dbReference type="EMBL" id="JAZGQO010000021">
    <property type="protein sequence ID" value="KAK6166857.1"/>
    <property type="molecule type" value="Genomic_DNA"/>
</dbReference>
<reference evidence="3 4" key="1">
    <citation type="submission" date="2024-01" db="EMBL/GenBank/DDBJ databases">
        <title>The genome of the rayed Mediterranean limpet Patella caerulea (Linnaeus, 1758).</title>
        <authorList>
            <person name="Anh-Thu Weber A."/>
            <person name="Halstead-Nussloch G."/>
        </authorList>
    </citation>
    <scope>NUCLEOTIDE SEQUENCE [LARGE SCALE GENOMIC DNA]</scope>
    <source>
        <strain evidence="3">AATW-2023a</strain>
        <tissue evidence="3">Whole specimen</tissue>
    </source>
</reference>
<name>A0AAN8FYI9_PATCE</name>
<dbReference type="InterPro" id="IPR011029">
    <property type="entry name" value="DEATH-like_dom_sf"/>
</dbReference>
<evidence type="ECO:0000256" key="1">
    <source>
        <dbReference type="SAM" id="Coils"/>
    </source>
</evidence>
<dbReference type="PROSITE" id="PS50017">
    <property type="entry name" value="DEATH_DOMAIN"/>
    <property type="match status" value="1"/>
</dbReference>
<proteinExistence type="predicted"/>
<accession>A0AAN8FYI9</accession>
<dbReference type="Gene3D" id="1.10.533.10">
    <property type="entry name" value="Death Domain, Fas"/>
    <property type="match status" value="1"/>
</dbReference>
<keyword evidence="1" id="KW-0175">Coiled coil</keyword>
<feature type="domain" description="Death" evidence="2">
    <location>
        <begin position="461"/>
        <end position="553"/>
    </location>
</feature>
<evidence type="ECO:0000313" key="4">
    <source>
        <dbReference type="Proteomes" id="UP001347796"/>
    </source>
</evidence>
<dbReference type="CDD" id="cd01670">
    <property type="entry name" value="Death"/>
    <property type="match status" value="1"/>
</dbReference>
<sequence>MAKRTALEFYRKRQTVESLATERPQSLKSVYDIINSSIAGLEERLDMLMTSYYGADETLDNQLKRWLPLVSTVLRQGKTMELVCKDQIEEFYIKHDNLLERSPFCQDNLDEFYDVINHITDSVNDGFSPIASSVEELVGFMAKYLRSFSTADGDRYLETCTNYEKQKTDLERAILLNIKNIFLMLQKFEEECLTINHFDYISKELAERHGCIHTPILIVFPTACENIRNAFTGIRKWLTADASYVEYLEHDYIDLEQKRELQLREFKELQLKVSSFEYKFKALQKEINQISSELNRLKPKEQAIDKNEKQLSTVHKSVSVDLEIKLFRLTEMKQTTPRDRNRQFKEQLERLNTEINLLKDQRPKLDRSITDIQSKKSWIAERKMDKVEKERLLEEVKVERRKVKKLTRKCEVEIQRINECLQRLKVVKAKKTSEEILRKIFHNLPTVSRNIQCNRGKIDKIDRAFNIVARYIDSDWTKLYWQLPFYPARGEETKRQDIEDIIQNCVRHTAEDEAKLGLAKWRRLHTRVTMATLTDALTAIKRKDIVDQIKKELKPSPKRLVNPKLYRTVHFPDIPVFDCRVF</sequence>
<dbReference type="AlphaFoldDB" id="A0AAN8FYI9"/>
<evidence type="ECO:0000259" key="2">
    <source>
        <dbReference type="PROSITE" id="PS50017"/>
    </source>
</evidence>
<dbReference type="SUPFAM" id="SSF47986">
    <property type="entry name" value="DEATH domain"/>
    <property type="match status" value="1"/>
</dbReference>
<comment type="caution">
    <text evidence="3">The sequence shown here is derived from an EMBL/GenBank/DDBJ whole genome shotgun (WGS) entry which is preliminary data.</text>
</comment>
<dbReference type="GO" id="GO:0007165">
    <property type="term" value="P:signal transduction"/>
    <property type="evidence" value="ECO:0007669"/>
    <property type="project" value="InterPro"/>
</dbReference>
<keyword evidence="4" id="KW-1185">Reference proteome</keyword>
<dbReference type="Proteomes" id="UP001347796">
    <property type="component" value="Unassembled WGS sequence"/>
</dbReference>
<gene>
    <name evidence="3" type="ORF">SNE40_023468</name>
</gene>
<organism evidence="3 4">
    <name type="scientific">Patella caerulea</name>
    <name type="common">Rayed Mediterranean limpet</name>
    <dbReference type="NCBI Taxonomy" id="87958"/>
    <lineage>
        <taxon>Eukaryota</taxon>
        <taxon>Metazoa</taxon>
        <taxon>Spiralia</taxon>
        <taxon>Lophotrochozoa</taxon>
        <taxon>Mollusca</taxon>
        <taxon>Gastropoda</taxon>
        <taxon>Patellogastropoda</taxon>
        <taxon>Patelloidea</taxon>
        <taxon>Patellidae</taxon>
        <taxon>Patella</taxon>
    </lineage>
</organism>
<feature type="coiled-coil region" evidence="1">
    <location>
        <begin position="341"/>
        <end position="409"/>
    </location>
</feature>
<protein>
    <recommendedName>
        <fullName evidence="2">Death domain-containing protein</fullName>
    </recommendedName>
</protein>